<sequence length="59" mass="6492">MLYAIDAVDTFFFRNASPFDADLSQSASSMFPPFPLSMQGRCVMLIHPLIKAGLPLAEN</sequence>
<organism evidence="1 2">
    <name type="scientific">Paenibacillus larvae</name>
    <dbReference type="NCBI Taxonomy" id="1464"/>
    <lineage>
        <taxon>Bacteria</taxon>
        <taxon>Bacillati</taxon>
        <taxon>Bacillota</taxon>
        <taxon>Bacilli</taxon>
        <taxon>Bacillales</taxon>
        <taxon>Paenibacillaceae</taxon>
        <taxon>Paenibacillus</taxon>
    </lineage>
</organism>
<evidence type="ECO:0000313" key="1">
    <source>
        <dbReference type="EMBL" id="MDT2251101.1"/>
    </source>
</evidence>
<name>A0AAP5MXN7_9BACL</name>
<dbReference type="InterPro" id="IPR019117">
    <property type="entry name" value="CRISPR-assoc_protein_Cmr3"/>
</dbReference>
<dbReference type="AlphaFoldDB" id="A0AAP5MXN7"/>
<evidence type="ECO:0000313" key="2">
    <source>
        <dbReference type="Proteomes" id="UP001259239"/>
    </source>
</evidence>
<reference evidence="1" key="2">
    <citation type="submission" date="2023-03" db="EMBL/GenBank/DDBJ databases">
        <authorList>
            <person name="Obshta O."/>
            <person name="Zabrodski M.W."/>
            <person name="Soomro T."/>
            <person name="Wilson G."/>
            <person name="Masood F."/>
            <person name="Thebeau J."/>
            <person name="Bezerra Da Silva M.C."/>
            <person name="Raza F."/>
            <person name="Biganski S."/>
            <person name="Jose M."/>
            <person name="Camilli M."/>
            <person name="Kozii I.V."/>
            <person name="Kozii R.V."/>
            <person name="Simko E."/>
            <person name="Wood S.C."/>
        </authorList>
    </citation>
    <scope>NUCLEOTIDE SEQUENCE</scope>
    <source>
        <strain evidence="1">PL001</strain>
    </source>
</reference>
<protein>
    <submittedName>
        <fullName evidence="1">Type III-B CRISPR module-associated Cmr3 family protein</fullName>
    </submittedName>
</protein>
<dbReference type="EMBL" id="JARQGV010000004">
    <property type="protein sequence ID" value="MDT2251101.1"/>
    <property type="molecule type" value="Genomic_DNA"/>
</dbReference>
<accession>A0AAP5MXN7</accession>
<reference evidence="1" key="1">
    <citation type="journal article" date="2023" name="J. Vet. Diagn. Invest.">
        <title>Oxytetracycline-resistant Paenibacillus larvae identified in commercial beekeeping operations in Saskatchewan using pooled honey sampling.</title>
        <authorList>
            <person name="Obshta O."/>
            <person name="Zabrodski M.W."/>
            <person name="Soomro T."/>
            <person name="Wilson G."/>
            <person name="Masood F."/>
            <person name="Thebeau J."/>
            <person name="Silva M.C.B."/>
            <person name="Biganski S."/>
            <person name="Kozii I.V."/>
            <person name="Koziy R.V."/>
            <person name="Raza M.F."/>
            <person name="Jose M.S."/>
            <person name="Simko E."/>
            <person name="Wood S.C."/>
        </authorList>
    </citation>
    <scope>NUCLEOTIDE SEQUENCE</scope>
    <source>
        <strain evidence="1">PL001</strain>
    </source>
</reference>
<comment type="caution">
    <text evidence="1">The sequence shown here is derived from an EMBL/GenBank/DDBJ whole genome shotgun (WGS) entry which is preliminary data.</text>
</comment>
<proteinExistence type="predicted"/>
<dbReference type="Pfam" id="PF09700">
    <property type="entry name" value="Cas_Cmr3"/>
    <property type="match status" value="1"/>
</dbReference>
<dbReference type="Gene3D" id="3.30.70.2940">
    <property type="match status" value="1"/>
</dbReference>
<dbReference type="Proteomes" id="UP001259239">
    <property type="component" value="Unassembled WGS sequence"/>
</dbReference>
<gene>
    <name evidence="1" type="ORF">P7H09_06950</name>
</gene>